<keyword evidence="6" id="KW-0804">Transcription</keyword>
<evidence type="ECO:0000256" key="2">
    <source>
        <dbReference type="ARBA" id="ARBA00022491"/>
    </source>
</evidence>
<feature type="binding site" evidence="7">
    <location>
        <position position="116"/>
    </location>
    <ligand>
        <name>Zn(2+)</name>
        <dbReference type="ChEBI" id="CHEBI:29105"/>
    </ligand>
</feature>
<dbReference type="InterPro" id="IPR043135">
    <property type="entry name" value="Fur_C"/>
</dbReference>
<name>A0A537J042_9BACT</name>
<evidence type="ECO:0000313" key="11">
    <source>
        <dbReference type="Proteomes" id="UP000318834"/>
    </source>
</evidence>
<evidence type="ECO:0000256" key="7">
    <source>
        <dbReference type="PIRSR" id="PIRSR602481-1"/>
    </source>
</evidence>
<proteinExistence type="inferred from homology"/>
<evidence type="ECO:0000256" key="9">
    <source>
        <dbReference type="SAM" id="MobiDB-lite"/>
    </source>
</evidence>
<sequence length="163" mass="17943">MPDGQEGTHVPRSGTPSEPRLEGRLRRLRTAGHRITAQRTAVVRALAGMGCACGAEDIHARARRIYPRLGLVTVYRTLGALVREGLAQTVQLDDGRVRYELRDDGRHHHHLVCLSCGSIARLEACAVGPLQQAGRRRGFTVTAHRLELFGYCEDCRPSGRRGA</sequence>
<comment type="cofactor">
    <cofactor evidence="8">
        <name>Mn(2+)</name>
        <dbReference type="ChEBI" id="CHEBI:29035"/>
    </cofactor>
    <cofactor evidence="8">
        <name>Fe(2+)</name>
        <dbReference type="ChEBI" id="CHEBI:29033"/>
    </cofactor>
    <text evidence="8">Binds 1 Mn(2+) or Fe(2+) ion per subunit.</text>
</comment>
<evidence type="ECO:0000256" key="6">
    <source>
        <dbReference type="ARBA" id="ARBA00023163"/>
    </source>
</evidence>
<keyword evidence="5" id="KW-0238">DNA-binding</keyword>
<evidence type="ECO:0000313" key="10">
    <source>
        <dbReference type="EMBL" id="TMI76929.1"/>
    </source>
</evidence>
<dbReference type="InterPro" id="IPR002481">
    <property type="entry name" value="FUR"/>
</dbReference>
<keyword evidence="3 7" id="KW-0862">Zinc</keyword>
<dbReference type="GO" id="GO:0003700">
    <property type="term" value="F:DNA-binding transcription factor activity"/>
    <property type="evidence" value="ECO:0007669"/>
    <property type="project" value="InterPro"/>
</dbReference>
<evidence type="ECO:0000256" key="5">
    <source>
        <dbReference type="ARBA" id="ARBA00023125"/>
    </source>
</evidence>
<dbReference type="PANTHER" id="PTHR33202">
    <property type="entry name" value="ZINC UPTAKE REGULATION PROTEIN"/>
    <property type="match status" value="1"/>
</dbReference>
<keyword evidence="7" id="KW-0479">Metal-binding</keyword>
<feature type="binding site" evidence="8">
    <location>
        <position position="144"/>
    </location>
    <ligand>
        <name>Fe cation</name>
        <dbReference type="ChEBI" id="CHEBI:24875"/>
    </ligand>
</feature>
<feature type="binding site" evidence="7">
    <location>
        <position position="155"/>
    </location>
    <ligand>
        <name>Zn(2+)</name>
        <dbReference type="ChEBI" id="CHEBI:29105"/>
    </ligand>
</feature>
<dbReference type="Gene3D" id="3.30.1490.190">
    <property type="match status" value="1"/>
</dbReference>
<evidence type="ECO:0000256" key="4">
    <source>
        <dbReference type="ARBA" id="ARBA00023015"/>
    </source>
</evidence>
<dbReference type="GO" id="GO:0008270">
    <property type="term" value="F:zinc ion binding"/>
    <property type="evidence" value="ECO:0007669"/>
    <property type="project" value="TreeGrafter"/>
</dbReference>
<dbReference type="GO" id="GO:0000976">
    <property type="term" value="F:transcription cis-regulatory region binding"/>
    <property type="evidence" value="ECO:0007669"/>
    <property type="project" value="TreeGrafter"/>
</dbReference>
<keyword evidence="8" id="KW-0408">Iron</keyword>
<gene>
    <name evidence="10" type="ORF">E6H05_02125</name>
</gene>
<protein>
    <submittedName>
        <fullName evidence="10">Transcriptional repressor</fullName>
    </submittedName>
</protein>
<evidence type="ECO:0000256" key="8">
    <source>
        <dbReference type="PIRSR" id="PIRSR602481-2"/>
    </source>
</evidence>
<evidence type="ECO:0000256" key="3">
    <source>
        <dbReference type="ARBA" id="ARBA00022833"/>
    </source>
</evidence>
<dbReference type="GO" id="GO:0045892">
    <property type="term" value="P:negative regulation of DNA-templated transcription"/>
    <property type="evidence" value="ECO:0007669"/>
    <property type="project" value="TreeGrafter"/>
</dbReference>
<dbReference type="InterPro" id="IPR036390">
    <property type="entry name" value="WH_DNA-bd_sf"/>
</dbReference>
<accession>A0A537J042</accession>
<organism evidence="10 11">
    <name type="scientific">Candidatus Segetimicrobium genomatis</name>
    <dbReference type="NCBI Taxonomy" id="2569760"/>
    <lineage>
        <taxon>Bacteria</taxon>
        <taxon>Bacillati</taxon>
        <taxon>Candidatus Sysuimicrobiota</taxon>
        <taxon>Candidatus Sysuimicrobiia</taxon>
        <taxon>Candidatus Sysuimicrobiales</taxon>
        <taxon>Candidatus Segetimicrobiaceae</taxon>
        <taxon>Candidatus Segetimicrobium</taxon>
    </lineage>
</organism>
<dbReference type="EMBL" id="VBAP01000009">
    <property type="protein sequence ID" value="TMI76929.1"/>
    <property type="molecule type" value="Genomic_DNA"/>
</dbReference>
<keyword evidence="4" id="KW-0805">Transcription regulation</keyword>
<dbReference type="AlphaFoldDB" id="A0A537J042"/>
<feature type="non-terminal residue" evidence="10">
    <location>
        <position position="163"/>
    </location>
</feature>
<feature type="binding site" evidence="8">
    <location>
        <position position="107"/>
    </location>
    <ligand>
        <name>Fe cation</name>
        <dbReference type="ChEBI" id="CHEBI:24875"/>
    </ligand>
</feature>
<reference evidence="10 11" key="1">
    <citation type="journal article" date="2019" name="Nat. Microbiol.">
        <title>Mediterranean grassland soil C-N compound turnover is dependent on rainfall and depth, and is mediated by genomically divergent microorganisms.</title>
        <authorList>
            <person name="Diamond S."/>
            <person name="Andeer P.F."/>
            <person name="Li Z."/>
            <person name="Crits-Christoph A."/>
            <person name="Burstein D."/>
            <person name="Anantharaman K."/>
            <person name="Lane K.R."/>
            <person name="Thomas B.C."/>
            <person name="Pan C."/>
            <person name="Northen T.R."/>
            <person name="Banfield J.F."/>
        </authorList>
    </citation>
    <scope>NUCLEOTIDE SEQUENCE [LARGE SCALE GENOMIC DNA]</scope>
    <source>
        <strain evidence="10">NP_8</strain>
    </source>
</reference>
<comment type="cofactor">
    <cofactor evidence="7">
        <name>Zn(2+)</name>
        <dbReference type="ChEBI" id="CHEBI:29105"/>
    </cofactor>
    <text evidence="7">Binds 1 zinc ion per subunit.</text>
</comment>
<evidence type="ECO:0000256" key="1">
    <source>
        <dbReference type="ARBA" id="ARBA00007957"/>
    </source>
</evidence>
<feature type="binding site" evidence="7">
    <location>
        <position position="152"/>
    </location>
    <ligand>
        <name>Zn(2+)</name>
        <dbReference type="ChEBI" id="CHEBI:29105"/>
    </ligand>
</feature>
<dbReference type="GO" id="GO:1900376">
    <property type="term" value="P:regulation of secondary metabolite biosynthetic process"/>
    <property type="evidence" value="ECO:0007669"/>
    <property type="project" value="TreeGrafter"/>
</dbReference>
<dbReference type="Gene3D" id="1.10.10.10">
    <property type="entry name" value="Winged helix-like DNA-binding domain superfamily/Winged helix DNA-binding domain"/>
    <property type="match status" value="1"/>
</dbReference>
<feature type="region of interest" description="Disordered" evidence="9">
    <location>
        <begin position="1"/>
        <end position="20"/>
    </location>
</feature>
<dbReference type="PANTHER" id="PTHR33202:SF22">
    <property type="entry name" value="HYDROGEN PEROXIDE SENSITIVE REPRESSOR"/>
    <property type="match status" value="1"/>
</dbReference>
<comment type="similarity">
    <text evidence="1">Belongs to the Fur family.</text>
</comment>
<dbReference type="InterPro" id="IPR036388">
    <property type="entry name" value="WH-like_DNA-bd_sf"/>
</dbReference>
<dbReference type="Proteomes" id="UP000318834">
    <property type="component" value="Unassembled WGS sequence"/>
</dbReference>
<dbReference type="Pfam" id="PF01475">
    <property type="entry name" value="FUR"/>
    <property type="match status" value="1"/>
</dbReference>
<dbReference type="CDD" id="cd07153">
    <property type="entry name" value="Fur_like"/>
    <property type="match status" value="1"/>
</dbReference>
<dbReference type="SUPFAM" id="SSF46785">
    <property type="entry name" value="Winged helix' DNA-binding domain"/>
    <property type="match status" value="1"/>
</dbReference>
<keyword evidence="2" id="KW-0678">Repressor</keyword>
<feature type="binding site" evidence="7">
    <location>
        <position position="113"/>
    </location>
    <ligand>
        <name>Zn(2+)</name>
        <dbReference type="ChEBI" id="CHEBI:29105"/>
    </ligand>
</feature>
<comment type="caution">
    <text evidence="10">The sequence shown here is derived from an EMBL/GenBank/DDBJ whole genome shotgun (WGS) entry which is preliminary data.</text>
</comment>